<reference evidence="1 2" key="2">
    <citation type="journal article" date="2015" name="Eukaryot. Cell">
        <title>Asexual propagation of a virulent clone complex in a human and feline outbreak of sporotrichosis.</title>
        <authorList>
            <person name="Teixeira Mde M."/>
            <person name="Rodrigues A.M."/>
            <person name="Tsui C.K."/>
            <person name="de Almeida L.G."/>
            <person name="Van Diepeningen A.D."/>
            <person name="van den Ende B.G."/>
            <person name="Fernandes G.F."/>
            <person name="Kano R."/>
            <person name="Hamelin R.C."/>
            <person name="Lopes-Bezerra L.M."/>
            <person name="Vasconcelos A.T."/>
            <person name="de Hoog S."/>
            <person name="de Camargo Z.P."/>
            <person name="Felipe M.S."/>
        </authorList>
    </citation>
    <scope>NUCLEOTIDE SEQUENCE [LARGE SCALE GENOMIC DNA]</scope>
    <source>
        <strain evidence="1 2">1099-18</strain>
    </source>
</reference>
<dbReference type="GeneID" id="27665202"/>
<organism evidence="1 2">
    <name type="scientific">Sporothrix schenckii 1099-18</name>
    <dbReference type="NCBI Taxonomy" id="1397361"/>
    <lineage>
        <taxon>Eukaryota</taxon>
        <taxon>Fungi</taxon>
        <taxon>Dikarya</taxon>
        <taxon>Ascomycota</taxon>
        <taxon>Pezizomycotina</taxon>
        <taxon>Sordariomycetes</taxon>
        <taxon>Sordariomycetidae</taxon>
        <taxon>Ophiostomatales</taxon>
        <taxon>Ophiostomataceae</taxon>
        <taxon>Sporothrix</taxon>
    </lineage>
</organism>
<sequence>MSSKLDRLASRRNTIIVLSLETEPATLLRLFLLGWRRARGRWCRLLVALGLDSCCSTTARLARVVNVVPCNVEEDGLDGHGLYPRRVGHNVVEVDGARRVLAERLGQGQRAGLAGRSATSRWLLFLNVDQCTSPLELGLQQGLQEGDVVGRDVDAAQRRVLCLAAARRLARTTGGGLGEDRGRGIRLVVGVLDEGQGVGRMAGQRVRAGNGERLEGDKVLGGRVELLGQLHVGGDTGQLLDGLEALERAVVEDKLLLEARQQATRGFGARHGRLALGLSCDDGGRLHDGAVVRTRQDTVAADAVADHLVVGGGARNVQELHIGVALGNALVAQVVDGGLGGVDGVLADGQHVVVGGRLVLGGHAGAAGHQLRLEACLGQVQRGPRRGNGGVLDLDLVRPPRQRARRGHDATHSPWRSRLEALDAVGRGGRLGLQNGRVDLVDRGDERRRVRRGGDALGRQEGLACDDGDGLGARHLELVGGVPQRRLNGLGEQVAEDVGADGGVVGQAQLPGLLLERGGAPEHGGIGTRLQTVNVAGAAGIVLQQIRQAGGVLGGLVETRDDVRAGVAGDAFFVGGMGCLHGHGLGESALGREQLESEYTPHVCSHLLGRDVVRIVVVFAPMPGGHAQLFPDIQQTVRQLCAVGAVVAVQQGLVSGRDHKLCDVHGVVVLFAISSLSSAVFLSPLVTIARPEQRVRPSACVLGRPQRIERAACRRMVCEGGVAGRES</sequence>
<dbReference type="RefSeq" id="XP_016585026.1">
    <property type="nucleotide sequence ID" value="XM_016729925.1"/>
</dbReference>
<gene>
    <name evidence="1" type="ORF">SPSK_03084</name>
</gene>
<dbReference type="Proteomes" id="UP000033710">
    <property type="component" value="Unassembled WGS sequence"/>
</dbReference>
<dbReference type="AlphaFoldDB" id="A0A0F2M0R4"/>
<dbReference type="VEuPathDB" id="FungiDB:SPSK_03084"/>
<evidence type="ECO:0000313" key="1">
    <source>
        <dbReference type="EMBL" id="KJR82350.1"/>
    </source>
</evidence>
<accession>A0A0F2M0R4</accession>
<comment type="caution">
    <text evidence="1">The sequence shown here is derived from an EMBL/GenBank/DDBJ whole genome shotgun (WGS) entry which is preliminary data.</text>
</comment>
<reference evidence="1 2" key="1">
    <citation type="journal article" date="2014" name="BMC Genomics">
        <title>Comparative genomics of the major fungal agents of human and animal Sporotrichosis: Sporothrix schenckii and Sporothrix brasiliensis.</title>
        <authorList>
            <person name="Teixeira M.M."/>
            <person name="de Almeida L.G."/>
            <person name="Kubitschek-Barreira P."/>
            <person name="Alves F.L."/>
            <person name="Kioshima E.S."/>
            <person name="Abadio A.K."/>
            <person name="Fernandes L."/>
            <person name="Derengowski L.S."/>
            <person name="Ferreira K.S."/>
            <person name="Souza R.C."/>
            <person name="Ruiz J.C."/>
            <person name="de Andrade N.C."/>
            <person name="Paes H.C."/>
            <person name="Nicola A.M."/>
            <person name="Albuquerque P."/>
            <person name="Gerber A.L."/>
            <person name="Martins V.P."/>
            <person name="Peconick L.D."/>
            <person name="Neto A.V."/>
            <person name="Chaucanez C.B."/>
            <person name="Silva P.A."/>
            <person name="Cunha O.L."/>
            <person name="de Oliveira F.F."/>
            <person name="dos Santos T.C."/>
            <person name="Barros A.L."/>
            <person name="Soares M.A."/>
            <person name="de Oliveira L.M."/>
            <person name="Marini M.M."/>
            <person name="Villalobos-Duno H."/>
            <person name="Cunha M.M."/>
            <person name="de Hoog S."/>
            <person name="da Silveira J.F."/>
            <person name="Henrissat B."/>
            <person name="Nino-Vega G.A."/>
            <person name="Cisalpino P.S."/>
            <person name="Mora-Montes H.M."/>
            <person name="Almeida S.R."/>
            <person name="Stajich J.E."/>
            <person name="Lopes-Bezerra L.M."/>
            <person name="Vasconcelos A.T."/>
            <person name="Felipe M.S."/>
        </authorList>
    </citation>
    <scope>NUCLEOTIDE SEQUENCE [LARGE SCALE GENOMIC DNA]</scope>
    <source>
        <strain evidence="1 2">1099-18</strain>
    </source>
</reference>
<name>A0A0F2M0R4_SPOSC</name>
<dbReference type="KEGG" id="ssck:SPSK_03084"/>
<proteinExistence type="predicted"/>
<dbReference type="EMBL" id="AXCR01000010">
    <property type="protein sequence ID" value="KJR82350.1"/>
    <property type="molecule type" value="Genomic_DNA"/>
</dbReference>
<evidence type="ECO:0000313" key="2">
    <source>
        <dbReference type="Proteomes" id="UP000033710"/>
    </source>
</evidence>
<protein>
    <submittedName>
        <fullName evidence="1">Uncharacterized protein</fullName>
    </submittedName>
</protein>